<accession>A0AAW0LXC9</accession>
<dbReference type="SUPFAM" id="SSF103473">
    <property type="entry name" value="MFS general substrate transporter"/>
    <property type="match status" value="1"/>
</dbReference>
<dbReference type="PANTHER" id="PTHR23511:SF34">
    <property type="entry name" value="SYNAPTIC VESICLE GLYCOPROTEIN 2"/>
    <property type="match status" value="1"/>
</dbReference>
<organism evidence="7 8">
    <name type="scientific">Quercus suber</name>
    <name type="common">Cork oak</name>
    <dbReference type="NCBI Taxonomy" id="58331"/>
    <lineage>
        <taxon>Eukaryota</taxon>
        <taxon>Viridiplantae</taxon>
        <taxon>Streptophyta</taxon>
        <taxon>Embryophyta</taxon>
        <taxon>Tracheophyta</taxon>
        <taxon>Spermatophyta</taxon>
        <taxon>Magnoliopsida</taxon>
        <taxon>eudicotyledons</taxon>
        <taxon>Gunneridae</taxon>
        <taxon>Pentapetalae</taxon>
        <taxon>rosids</taxon>
        <taxon>fabids</taxon>
        <taxon>Fagales</taxon>
        <taxon>Fagaceae</taxon>
        <taxon>Quercus</taxon>
    </lineage>
</organism>
<feature type="transmembrane region" description="Helical" evidence="6">
    <location>
        <begin position="144"/>
        <end position="164"/>
    </location>
</feature>
<name>A0AAW0LXC9_QUESU</name>
<keyword evidence="3 6" id="KW-0812">Transmembrane</keyword>
<evidence type="ECO:0000256" key="6">
    <source>
        <dbReference type="SAM" id="Phobius"/>
    </source>
</evidence>
<dbReference type="InterPro" id="IPR005828">
    <property type="entry name" value="MFS_sugar_transport-like"/>
</dbReference>
<dbReference type="GO" id="GO:0016020">
    <property type="term" value="C:membrane"/>
    <property type="evidence" value="ECO:0007669"/>
    <property type="project" value="UniProtKB-SubCell"/>
</dbReference>
<feature type="transmembrane region" description="Helical" evidence="6">
    <location>
        <begin position="104"/>
        <end position="123"/>
    </location>
</feature>
<reference evidence="7 8" key="1">
    <citation type="journal article" date="2018" name="Sci. Data">
        <title>The draft genome sequence of cork oak.</title>
        <authorList>
            <person name="Ramos A.M."/>
            <person name="Usie A."/>
            <person name="Barbosa P."/>
            <person name="Barros P.M."/>
            <person name="Capote T."/>
            <person name="Chaves I."/>
            <person name="Simoes F."/>
            <person name="Abreu I."/>
            <person name="Carrasquinho I."/>
            <person name="Faro C."/>
            <person name="Guimaraes J.B."/>
            <person name="Mendonca D."/>
            <person name="Nobrega F."/>
            <person name="Rodrigues L."/>
            <person name="Saibo N.J.M."/>
            <person name="Varela M.C."/>
            <person name="Egas C."/>
            <person name="Matos J."/>
            <person name="Miguel C.M."/>
            <person name="Oliveira M.M."/>
            <person name="Ricardo C.P."/>
            <person name="Goncalves S."/>
        </authorList>
    </citation>
    <scope>NUCLEOTIDE SEQUENCE [LARGE SCALE GENOMIC DNA]</scope>
    <source>
        <strain evidence="8">cv. HL8</strain>
    </source>
</reference>
<evidence type="ECO:0000313" key="8">
    <source>
        <dbReference type="Proteomes" id="UP000237347"/>
    </source>
</evidence>
<evidence type="ECO:0000256" key="3">
    <source>
        <dbReference type="ARBA" id="ARBA00022692"/>
    </source>
</evidence>
<proteinExistence type="predicted"/>
<dbReference type="Proteomes" id="UP000237347">
    <property type="component" value="Unassembled WGS sequence"/>
</dbReference>
<dbReference type="GO" id="GO:0022857">
    <property type="term" value="F:transmembrane transporter activity"/>
    <property type="evidence" value="ECO:0007669"/>
    <property type="project" value="InterPro"/>
</dbReference>
<evidence type="ECO:0000256" key="1">
    <source>
        <dbReference type="ARBA" id="ARBA00004141"/>
    </source>
</evidence>
<sequence>MALEVLEALDSVRTQLNHITAIIIARMGVFIDTYNIFCISTISKLLGRLYYTVTVVALIGTLAGHLFFGWTGDKLGRKKAYSVSLTLTIICAICSDLSMQAKKLFWLGLGIGGDYPISAVIMFEYSNKKTRGAFIAIVYAMQGVRIIFVGLVPMMLSGIFLHFYPATSFKDDPVVSTQLEADYLWSIAAFNWTNLDLRLTHWKGPYHLLGKVLSSSNSLNILLENENAQKK</sequence>
<dbReference type="Gene3D" id="1.20.1250.20">
    <property type="entry name" value="MFS general substrate transporter like domains"/>
    <property type="match status" value="1"/>
</dbReference>
<evidence type="ECO:0000256" key="2">
    <source>
        <dbReference type="ARBA" id="ARBA00022448"/>
    </source>
</evidence>
<keyword evidence="2" id="KW-0813">Transport</keyword>
<protein>
    <submittedName>
        <fullName evidence="7">Inorganic phosphate transporter 1-3</fullName>
    </submittedName>
</protein>
<dbReference type="AlphaFoldDB" id="A0AAW0LXC9"/>
<evidence type="ECO:0000256" key="4">
    <source>
        <dbReference type="ARBA" id="ARBA00022989"/>
    </source>
</evidence>
<keyword evidence="5 6" id="KW-0472">Membrane</keyword>
<dbReference type="InterPro" id="IPR036259">
    <property type="entry name" value="MFS_trans_sf"/>
</dbReference>
<dbReference type="Pfam" id="PF00083">
    <property type="entry name" value="Sugar_tr"/>
    <property type="match status" value="1"/>
</dbReference>
<evidence type="ECO:0000256" key="5">
    <source>
        <dbReference type="ARBA" id="ARBA00023136"/>
    </source>
</evidence>
<gene>
    <name evidence="7" type="primary">PHT1-3_2</name>
    <name evidence="7" type="ORF">CFP56_026425</name>
</gene>
<feature type="transmembrane region" description="Helical" evidence="6">
    <location>
        <begin position="49"/>
        <end position="68"/>
    </location>
</feature>
<dbReference type="PANTHER" id="PTHR23511">
    <property type="entry name" value="SYNAPTIC VESICLE GLYCOPROTEIN 2"/>
    <property type="match status" value="1"/>
</dbReference>
<comment type="caution">
    <text evidence="7">The sequence shown here is derived from an EMBL/GenBank/DDBJ whole genome shotgun (WGS) entry which is preliminary data.</text>
</comment>
<comment type="subcellular location">
    <subcellularLocation>
        <location evidence="1">Membrane</location>
        <topology evidence="1">Multi-pass membrane protein</topology>
    </subcellularLocation>
</comment>
<keyword evidence="4 6" id="KW-1133">Transmembrane helix</keyword>
<feature type="transmembrane region" description="Helical" evidence="6">
    <location>
        <begin position="21"/>
        <end position="43"/>
    </location>
</feature>
<dbReference type="EMBL" id="PKMF04000042">
    <property type="protein sequence ID" value="KAK7855746.1"/>
    <property type="molecule type" value="Genomic_DNA"/>
</dbReference>
<keyword evidence="8" id="KW-1185">Reference proteome</keyword>
<evidence type="ECO:0000313" key="7">
    <source>
        <dbReference type="EMBL" id="KAK7855746.1"/>
    </source>
</evidence>